<evidence type="ECO:0000313" key="2">
    <source>
        <dbReference type="EMBL" id="SCJ56195.1"/>
    </source>
</evidence>
<keyword evidence="1" id="KW-0472">Membrane</keyword>
<proteinExistence type="predicted"/>
<keyword evidence="1" id="KW-0812">Transmembrane</keyword>
<dbReference type="EMBL" id="FMHG01000001">
    <property type="protein sequence ID" value="SCJ56195.1"/>
    <property type="molecule type" value="Genomic_DNA"/>
</dbReference>
<gene>
    <name evidence="2" type="ORF">SAMEA3545359_00823</name>
</gene>
<protein>
    <submittedName>
        <fullName evidence="2">Uncharacterized protein</fullName>
    </submittedName>
</protein>
<name>A0A1C6HG42_9FIRM</name>
<sequence length="111" mass="12492">MQSLFYLCAALSVGVICGTVAGGVTRGTRQKKYTDEQVKRGLRFWKIGSRVLTYITFVFLALGFIWCVYFLVLGAVSPSHTEYADNMSELIVSVLTVVSIAFAFYEFIRRK</sequence>
<organism evidence="2">
    <name type="scientific">uncultured Anaerotruncus sp</name>
    <dbReference type="NCBI Taxonomy" id="905011"/>
    <lineage>
        <taxon>Bacteria</taxon>
        <taxon>Bacillati</taxon>
        <taxon>Bacillota</taxon>
        <taxon>Clostridia</taxon>
        <taxon>Eubacteriales</taxon>
        <taxon>Oscillospiraceae</taxon>
        <taxon>Anaerotruncus</taxon>
        <taxon>environmental samples</taxon>
    </lineage>
</organism>
<keyword evidence="1" id="KW-1133">Transmembrane helix</keyword>
<accession>A0A1C6HG42</accession>
<dbReference type="AlphaFoldDB" id="A0A1C6HG42"/>
<reference evidence="2" key="1">
    <citation type="submission" date="2015-09" db="EMBL/GenBank/DDBJ databases">
        <authorList>
            <consortium name="Pathogen Informatics"/>
        </authorList>
    </citation>
    <scope>NUCLEOTIDE SEQUENCE</scope>
    <source>
        <strain evidence="2">2789STDY5834896</strain>
    </source>
</reference>
<evidence type="ECO:0000256" key="1">
    <source>
        <dbReference type="SAM" id="Phobius"/>
    </source>
</evidence>
<feature type="transmembrane region" description="Helical" evidence="1">
    <location>
        <begin position="90"/>
        <end position="108"/>
    </location>
</feature>
<feature type="transmembrane region" description="Helical" evidence="1">
    <location>
        <begin position="6"/>
        <end position="24"/>
    </location>
</feature>
<feature type="transmembrane region" description="Helical" evidence="1">
    <location>
        <begin position="51"/>
        <end position="78"/>
    </location>
</feature>